<dbReference type="AlphaFoldDB" id="A0A2S5ZWI9"/>
<organism evidence="4 5">
    <name type="scientific">Nocardia nova</name>
    <dbReference type="NCBI Taxonomy" id="37330"/>
    <lineage>
        <taxon>Bacteria</taxon>
        <taxon>Bacillati</taxon>
        <taxon>Actinomycetota</taxon>
        <taxon>Actinomycetes</taxon>
        <taxon>Mycobacteriales</taxon>
        <taxon>Nocardiaceae</taxon>
        <taxon>Nocardia</taxon>
    </lineage>
</organism>
<dbReference type="InterPro" id="IPR036890">
    <property type="entry name" value="HATPase_C_sf"/>
</dbReference>
<evidence type="ECO:0000256" key="2">
    <source>
        <dbReference type="SAM" id="MobiDB-lite"/>
    </source>
</evidence>
<sequence length="177" mass="19159">MRHPEGMRHPDSPRRPEGAAHKAATGGGQRSLEDLHIEFRARSEELQRVRALLRAWLAGTSLGPDRAYDLLLAVNEACSNSVEHGHRGDGRTVVLHASAAHSIRIAVSDSGTWRAPRADEEIDRGRGLPMMNALMPGTRVVSGADGTTVEFVVSPAAESRSDSDTGQWPRRSSAEQP</sequence>
<gene>
    <name evidence="4" type="ORF">C5F51_32800</name>
</gene>
<dbReference type="InterPro" id="IPR050267">
    <property type="entry name" value="Anti-sigma-factor_SerPK"/>
</dbReference>
<protein>
    <recommendedName>
        <fullName evidence="3">Histidine kinase/HSP90-like ATPase domain-containing protein</fullName>
    </recommendedName>
</protein>
<dbReference type="RefSeq" id="WP_104364663.1">
    <property type="nucleotide sequence ID" value="NZ_PSZD01000034.1"/>
</dbReference>
<evidence type="ECO:0000313" key="4">
    <source>
        <dbReference type="EMBL" id="PPJ21786.1"/>
    </source>
</evidence>
<comment type="caution">
    <text evidence="4">The sequence shown here is derived from an EMBL/GenBank/DDBJ whole genome shotgun (WGS) entry which is preliminary data.</text>
</comment>
<dbReference type="InterPro" id="IPR003594">
    <property type="entry name" value="HATPase_dom"/>
</dbReference>
<reference evidence="4 5" key="1">
    <citation type="submission" date="2018-02" db="EMBL/GenBank/DDBJ databases">
        <title>8 Nocardia nova and 1 Nocardia cyriacigeorgica strain used for evolution to TMP-SMX.</title>
        <authorList>
            <person name="Mehta H."/>
            <person name="Weng J."/>
            <person name="Shamoo Y."/>
        </authorList>
    </citation>
    <scope>NUCLEOTIDE SEQUENCE [LARGE SCALE GENOMIC DNA]</scope>
    <source>
        <strain evidence="4 5">BAA2227</strain>
    </source>
</reference>
<feature type="region of interest" description="Disordered" evidence="2">
    <location>
        <begin position="1"/>
        <end position="30"/>
    </location>
</feature>
<keyword evidence="1" id="KW-0808">Transferase</keyword>
<dbReference type="Proteomes" id="UP000238356">
    <property type="component" value="Unassembled WGS sequence"/>
</dbReference>
<keyword evidence="1" id="KW-0418">Kinase</keyword>
<dbReference type="GO" id="GO:0004674">
    <property type="term" value="F:protein serine/threonine kinase activity"/>
    <property type="evidence" value="ECO:0007669"/>
    <property type="project" value="UniProtKB-KW"/>
</dbReference>
<dbReference type="PANTHER" id="PTHR35526">
    <property type="entry name" value="ANTI-SIGMA-F FACTOR RSBW-RELATED"/>
    <property type="match status" value="1"/>
</dbReference>
<dbReference type="Gene3D" id="3.30.565.10">
    <property type="entry name" value="Histidine kinase-like ATPase, C-terminal domain"/>
    <property type="match status" value="1"/>
</dbReference>
<dbReference type="Pfam" id="PF13581">
    <property type="entry name" value="HATPase_c_2"/>
    <property type="match status" value="1"/>
</dbReference>
<feature type="compositionally biased region" description="Basic and acidic residues" evidence="2">
    <location>
        <begin position="1"/>
        <end position="20"/>
    </location>
</feature>
<dbReference type="SUPFAM" id="SSF55874">
    <property type="entry name" value="ATPase domain of HSP90 chaperone/DNA topoisomerase II/histidine kinase"/>
    <property type="match status" value="1"/>
</dbReference>
<feature type="region of interest" description="Disordered" evidence="2">
    <location>
        <begin position="154"/>
        <end position="177"/>
    </location>
</feature>
<evidence type="ECO:0000256" key="1">
    <source>
        <dbReference type="ARBA" id="ARBA00022527"/>
    </source>
</evidence>
<dbReference type="CDD" id="cd16936">
    <property type="entry name" value="HATPase_RsbW-like"/>
    <property type="match status" value="1"/>
</dbReference>
<evidence type="ECO:0000259" key="3">
    <source>
        <dbReference type="Pfam" id="PF13581"/>
    </source>
</evidence>
<keyword evidence="5" id="KW-1185">Reference proteome</keyword>
<keyword evidence="1" id="KW-0723">Serine/threonine-protein kinase</keyword>
<accession>A0A2S5ZWI9</accession>
<feature type="domain" description="Histidine kinase/HSP90-like ATPase" evidence="3">
    <location>
        <begin position="39"/>
        <end position="151"/>
    </location>
</feature>
<proteinExistence type="predicted"/>
<evidence type="ECO:0000313" key="5">
    <source>
        <dbReference type="Proteomes" id="UP000238356"/>
    </source>
</evidence>
<name>A0A2S5ZWI9_9NOCA</name>
<dbReference type="EMBL" id="PSZD01000034">
    <property type="protein sequence ID" value="PPJ21786.1"/>
    <property type="molecule type" value="Genomic_DNA"/>
</dbReference>
<dbReference type="PANTHER" id="PTHR35526:SF3">
    <property type="entry name" value="ANTI-SIGMA-F FACTOR RSBW"/>
    <property type="match status" value="1"/>
</dbReference>